<keyword evidence="10 17" id="KW-0472">Membrane</keyword>
<dbReference type="PROSITE" id="PS01035">
    <property type="entry name" value="PTS_EIIB_TYPE_1_CYS"/>
    <property type="match status" value="1"/>
</dbReference>
<dbReference type="EC" id="2.7.1.211" evidence="11"/>
<sequence>MNNTEIAKKVIDALGGRENVRSVAHCATRLRVMVVDEGKIDKDTVENIEKVQGAFFNSGQYQIIFGTGTVNKIYDEVVALGLPTATTGEQKAEAAAQGNAFQRAIRTFGDVFVPIIPAIVATGLFMGLRGLLGALGYTLPEDLNVYSQILTDTAFIVLPALVVWSTFRVFGGNQTIGIVLGMMLIAGQLPNAWVVASGGDVKPTIFFGFIPVVGLQGSVLPAFIIGLIGAKFEKAVRKVVPEVLDLLVTPFVTLFVMSILGLFVIGPVFHVVENYILAGTQAILNLPMGLGGLLIGGVHQVIVVSGVHHIFNFLEAQLVANTGANPFNAIITAAMTAQGAATVAVGVKTKNPKLKALAFPAALSAFLGITEPAIFGVNLRFRKPFLLSLIAGAIGGAFASILGLAGTGMGVTIIPGMTLYAGNGQFFQYILMVAVSFALGFALTYFFGYEDEEKDVKKPNASVAAAPTAPVAEVAEETLVSPLSGDVVALENVNDPVFSSGAMGKGLAVKPTEGVVYAPADAEVTIAFETGHAYGLKTASGAEILIHIGIDTVSMNGNGFEKLVAAGDKVKAGTPLAKFDAAKIAEAGLDDTTMIIVTNTADFTEVSPLAEGTIAHGEDFLKVAK</sequence>
<evidence type="ECO:0000256" key="9">
    <source>
        <dbReference type="ARBA" id="ARBA00022989"/>
    </source>
</evidence>
<evidence type="ECO:0000259" key="20">
    <source>
        <dbReference type="PROSITE" id="PS51103"/>
    </source>
</evidence>
<dbReference type="Gene3D" id="2.70.70.10">
    <property type="entry name" value="Glucose Permease (Domain IIA)"/>
    <property type="match status" value="1"/>
</dbReference>
<evidence type="ECO:0000256" key="8">
    <source>
        <dbReference type="ARBA" id="ARBA00022777"/>
    </source>
</evidence>
<dbReference type="InterPro" id="IPR013013">
    <property type="entry name" value="PTS_EIIC_1"/>
</dbReference>
<dbReference type="KEGG" id="sins:PW252_09355"/>
<dbReference type="GO" id="GO:0090589">
    <property type="term" value="F:protein-phosphocysteine-trehalose phosphotransferase system transporter activity"/>
    <property type="evidence" value="ECO:0007669"/>
    <property type="project" value="TreeGrafter"/>
</dbReference>
<dbReference type="GO" id="GO:0015771">
    <property type="term" value="P:trehalose transport"/>
    <property type="evidence" value="ECO:0007669"/>
    <property type="project" value="TreeGrafter"/>
</dbReference>
<comment type="function">
    <text evidence="12">The phosphoenolpyruvate-dependent sugar phosphotransferase system (sugar PTS), a major carbohydrate active transport system, catalyzes the phosphorylation of incoming sugar substrates concomitantly with their translocation across the cell membrane. This system is involved in sucrose transport.</text>
</comment>
<dbReference type="SUPFAM" id="SSF55604">
    <property type="entry name" value="Glucose permease domain IIB"/>
    <property type="match status" value="1"/>
</dbReference>
<dbReference type="NCBIfam" id="TIGR00830">
    <property type="entry name" value="PTBA"/>
    <property type="match status" value="1"/>
</dbReference>
<feature type="domain" description="PTS EIIB type-1" evidence="19">
    <location>
        <begin position="4"/>
        <end position="87"/>
    </location>
</feature>
<feature type="active site" description="Phosphocysteine intermediate; for EIIB activity" evidence="16">
    <location>
        <position position="26"/>
    </location>
</feature>
<dbReference type="SUPFAM" id="SSF51261">
    <property type="entry name" value="Duplicated hybrid motif"/>
    <property type="match status" value="1"/>
</dbReference>
<dbReference type="PANTHER" id="PTHR30175:SF7">
    <property type="entry name" value="NEGATIVE REGULATOR OF SACY ACTIVITY"/>
    <property type="match status" value="1"/>
</dbReference>
<feature type="transmembrane region" description="Helical" evidence="17">
    <location>
        <begin position="205"/>
        <end position="230"/>
    </location>
</feature>
<dbReference type="NCBIfam" id="TIGR01996">
    <property type="entry name" value="PTS-II-BC-sucr"/>
    <property type="match status" value="1"/>
</dbReference>
<evidence type="ECO:0000256" key="10">
    <source>
        <dbReference type="ARBA" id="ARBA00023136"/>
    </source>
</evidence>
<dbReference type="CDD" id="cd00212">
    <property type="entry name" value="PTS_IIB_glc"/>
    <property type="match status" value="1"/>
</dbReference>
<reference evidence="21" key="1">
    <citation type="submission" date="2023-02" db="EMBL/GenBank/DDBJ databases">
        <title>Streptococcus sp. Genome Sequencing and Assembly.</title>
        <authorList>
            <person name="Shore S.M."/>
            <person name="Nicholson T.L."/>
        </authorList>
    </citation>
    <scope>NUCLEOTIDE SEQUENCE</scope>
    <source>
        <strain evidence="21">29887</strain>
    </source>
</reference>
<keyword evidence="6" id="KW-0598">Phosphotransferase system</keyword>
<dbReference type="GO" id="GO:0008982">
    <property type="term" value="F:protein-N(PI)-phosphohistidine-sugar phosphotransferase activity"/>
    <property type="evidence" value="ECO:0007669"/>
    <property type="project" value="InterPro"/>
</dbReference>
<accession>A0AA97ADX9</accession>
<dbReference type="Gene3D" id="3.30.1360.60">
    <property type="entry name" value="Glucose permease domain IIB"/>
    <property type="match status" value="1"/>
</dbReference>
<organism evidence="21">
    <name type="scientific">Streptococcus iners</name>
    <dbReference type="NCBI Taxonomy" id="3028084"/>
    <lineage>
        <taxon>Bacteria</taxon>
        <taxon>Bacillati</taxon>
        <taxon>Bacillota</taxon>
        <taxon>Bacilli</taxon>
        <taxon>Lactobacillales</taxon>
        <taxon>Streptococcaceae</taxon>
        <taxon>Streptococcus</taxon>
    </lineage>
</organism>
<keyword evidence="9 17" id="KW-1133">Transmembrane helix</keyword>
<evidence type="ECO:0000256" key="6">
    <source>
        <dbReference type="ARBA" id="ARBA00022683"/>
    </source>
</evidence>
<evidence type="ECO:0000256" key="12">
    <source>
        <dbReference type="ARBA" id="ARBA00045139"/>
    </source>
</evidence>
<evidence type="ECO:0000256" key="16">
    <source>
        <dbReference type="PROSITE-ProRule" id="PRU00421"/>
    </source>
</evidence>
<dbReference type="FunFam" id="3.30.1360.60:FF:000001">
    <property type="entry name" value="PTS system glucose-specific IIBC component PtsG"/>
    <property type="match status" value="1"/>
</dbReference>
<keyword evidence="4" id="KW-0762">Sugar transport</keyword>
<evidence type="ECO:0000313" key="21">
    <source>
        <dbReference type="EMBL" id="WNY50766.1"/>
    </source>
</evidence>
<feature type="transmembrane region" description="Helical" evidence="17">
    <location>
        <begin position="176"/>
        <end position="193"/>
    </location>
</feature>
<proteinExistence type="predicted"/>
<dbReference type="PROSITE" id="PS00371">
    <property type="entry name" value="PTS_EIIA_TYPE_1_HIS"/>
    <property type="match status" value="1"/>
</dbReference>
<dbReference type="InterPro" id="IPR001127">
    <property type="entry name" value="PTS_EIIA_1_perm"/>
</dbReference>
<comment type="catalytic activity">
    <reaction evidence="13">
        <text>N(pros)-phospho-L-histidyl-[protein](out) + sucrose = sucrose 6(G)-phosphate(in) + L-histidyl-[protein]</text>
        <dbReference type="Rhea" id="RHEA:49236"/>
        <dbReference type="Rhea" id="RHEA-COMP:9745"/>
        <dbReference type="Rhea" id="RHEA-COMP:9746"/>
        <dbReference type="ChEBI" id="CHEBI:17992"/>
        <dbReference type="ChEBI" id="CHEBI:29979"/>
        <dbReference type="ChEBI" id="CHEBI:64837"/>
        <dbReference type="ChEBI" id="CHEBI:91002"/>
        <dbReference type="EC" id="2.7.1.211"/>
    </reaction>
</comment>
<evidence type="ECO:0000256" key="4">
    <source>
        <dbReference type="ARBA" id="ARBA00022597"/>
    </source>
</evidence>
<feature type="transmembrane region" description="Helical" evidence="17">
    <location>
        <begin position="426"/>
        <end position="448"/>
    </location>
</feature>
<dbReference type="Pfam" id="PF02378">
    <property type="entry name" value="PTS_EIIC"/>
    <property type="match status" value="1"/>
</dbReference>
<evidence type="ECO:0000256" key="2">
    <source>
        <dbReference type="ARBA" id="ARBA00022448"/>
    </source>
</evidence>
<dbReference type="PROSITE" id="PS51093">
    <property type="entry name" value="PTS_EIIA_TYPE_1"/>
    <property type="match status" value="1"/>
</dbReference>
<evidence type="ECO:0000256" key="5">
    <source>
        <dbReference type="ARBA" id="ARBA00022679"/>
    </source>
</evidence>
<dbReference type="GO" id="GO:0009401">
    <property type="term" value="P:phosphoenolpyruvate-dependent sugar phosphotransferase system"/>
    <property type="evidence" value="ECO:0007669"/>
    <property type="project" value="UniProtKB-KW"/>
</dbReference>
<dbReference type="InterPro" id="IPR010973">
    <property type="entry name" value="PTS_IIBC_sucr"/>
</dbReference>
<evidence type="ECO:0000256" key="14">
    <source>
        <dbReference type="ARBA" id="ARBA00074554"/>
    </source>
</evidence>
<dbReference type="GO" id="GO:0016301">
    <property type="term" value="F:kinase activity"/>
    <property type="evidence" value="ECO:0007669"/>
    <property type="project" value="UniProtKB-KW"/>
</dbReference>
<keyword evidence="2" id="KW-0813">Transport</keyword>
<feature type="transmembrane region" description="Helical" evidence="17">
    <location>
        <begin position="292"/>
        <end position="314"/>
    </location>
</feature>
<gene>
    <name evidence="21" type="ORF">PW252_09355</name>
</gene>
<feature type="transmembrane region" description="Helical" evidence="17">
    <location>
        <begin position="111"/>
        <end position="139"/>
    </location>
</feature>
<evidence type="ECO:0000256" key="17">
    <source>
        <dbReference type="SAM" id="Phobius"/>
    </source>
</evidence>
<dbReference type="InterPro" id="IPR050558">
    <property type="entry name" value="PTS_Sugar-Specific_Components"/>
</dbReference>
<dbReference type="InterPro" id="IPR011055">
    <property type="entry name" value="Dup_hybrid_motif"/>
</dbReference>
<dbReference type="PANTHER" id="PTHR30175">
    <property type="entry name" value="PHOSPHOTRANSFERASE SYSTEM TRANSPORT PROTEIN"/>
    <property type="match status" value="1"/>
</dbReference>
<feature type="transmembrane region" description="Helical" evidence="17">
    <location>
        <begin position="386"/>
        <end position="414"/>
    </location>
</feature>
<dbReference type="PROSITE" id="PS51098">
    <property type="entry name" value="PTS_EIIB_TYPE_1"/>
    <property type="match status" value="1"/>
</dbReference>
<evidence type="ECO:0000259" key="18">
    <source>
        <dbReference type="PROSITE" id="PS51093"/>
    </source>
</evidence>
<feature type="domain" description="PTS EIIA type-1" evidence="18">
    <location>
        <begin position="495"/>
        <end position="599"/>
    </location>
</feature>
<keyword evidence="5 21" id="KW-0808">Transferase</keyword>
<dbReference type="GO" id="GO:0005886">
    <property type="term" value="C:plasma membrane"/>
    <property type="evidence" value="ECO:0007669"/>
    <property type="project" value="UniProtKB-SubCell"/>
</dbReference>
<dbReference type="RefSeq" id="WP_248049847.1">
    <property type="nucleotide sequence ID" value="NZ_CP118735.1"/>
</dbReference>
<evidence type="ECO:0000256" key="7">
    <source>
        <dbReference type="ARBA" id="ARBA00022692"/>
    </source>
</evidence>
<dbReference type="AlphaFoldDB" id="A0AA97ADX9"/>
<dbReference type="Pfam" id="PF00358">
    <property type="entry name" value="PTS_EIIA_1"/>
    <property type="match status" value="1"/>
</dbReference>
<feature type="transmembrane region" description="Helical" evidence="17">
    <location>
        <begin position="145"/>
        <end position="164"/>
    </location>
</feature>
<evidence type="ECO:0000256" key="11">
    <source>
        <dbReference type="ARBA" id="ARBA00044053"/>
    </source>
</evidence>
<dbReference type="Pfam" id="PF00367">
    <property type="entry name" value="PTS_EIIB"/>
    <property type="match status" value="1"/>
</dbReference>
<dbReference type="InterPro" id="IPR018113">
    <property type="entry name" value="PTrfase_EIIB_Cys"/>
</dbReference>
<dbReference type="InterPro" id="IPR036878">
    <property type="entry name" value="Glu_permease_IIB"/>
</dbReference>
<feature type="transmembrane region" description="Helical" evidence="17">
    <location>
        <begin position="251"/>
        <end position="272"/>
    </location>
</feature>
<dbReference type="EMBL" id="CP118735">
    <property type="protein sequence ID" value="WNY50766.1"/>
    <property type="molecule type" value="Genomic_DNA"/>
</dbReference>
<dbReference type="InterPro" id="IPR003352">
    <property type="entry name" value="PTS_EIIC"/>
</dbReference>
<protein>
    <recommendedName>
        <fullName evidence="14">PTS system sucrose-specific EIIBCA component</fullName>
        <ecNumber evidence="11">2.7.1.211</ecNumber>
    </recommendedName>
    <alternativeName>
        <fullName evidence="15">EIIBCA-Scr</fullName>
    </alternativeName>
</protein>
<feature type="transmembrane region" description="Helical" evidence="17">
    <location>
        <begin position="357"/>
        <end position="379"/>
    </location>
</feature>
<keyword evidence="3" id="KW-1003">Cell membrane</keyword>
<evidence type="ECO:0000256" key="1">
    <source>
        <dbReference type="ARBA" id="ARBA00004651"/>
    </source>
</evidence>
<feature type="transmembrane region" description="Helical" evidence="17">
    <location>
        <begin position="326"/>
        <end position="345"/>
    </location>
</feature>
<evidence type="ECO:0000259" key="19">
    <source>
        <dbReference type="PROSITE" id="PS51098"/>
    </source>
</evidence>
<evidence type="ECO:0000256" key="3">
    <source>
        <dbReference type="ARBA" id="ARBA00022475"/>
    </source>
</evidence>
<evidence type="ECO:0000256" key="15">
    <source>
        <dbReference type="ARBA" id="ARBA00081008"/>
    </source>
</evidence>
<dbReference type="FunFam" id="2.70.70.10:FF:000001">
    <property type="entry name" value="PTS system glucose-specific IIA component"/>
    <property type="match status" value="1"/>
</dbReference>
<feature type="domain" description="PTS EIIC type-1" evidence="20">
    <location>
        <begin position="106"/>
        <end position="463"/>
    </location>
</feature>
<keyword evidence="7 17" id="KW-0812">Transmembrane</keyword>
<evidence type="ECO:0000256" key="13">
    <source>
        <dbReference type="ARBA" id="ARBA00048931"/>
    </source>
</evidence>
<dbReference type="PROSITE" id="PS51103">
    <property type="entry name" value="PTS_EIIC_TYPE_1"/>
    <property type="match status" value="1"/>
</dbReference>
<comment type="subcellular location">
    <subcellularLocation>
        <location evidence="1">Cell membrane</location>
        <topology evidence="1">Multi-pass membrane protein</topology>
    </subcellularLocation>
</comment>
<dbReference type="InterPro" id="IPR001996">
    <property type="entry name" value="PTS_IIB_1"/>
</dbReference>
<name>A0AA97ADX9_9STRE</name>
<keyword evidence="8" id="KW-0418">Kinase</keyword>